<dbReference type="SUPFAM" id="SSF54211">
    <property type="entry name" value="Ribosomal protein S5 domain 2-like"/>
    <property type="match status" value="1"/>
</dbReference>
<dbReference type="PROSITE" id="PS00058">
    <property type="entry name" value="DNA_MISMATCH_REPAIR_1"/>
    <property type="match status" value="1"/>
</dbReference>
<dbReference type="InterPro" id="IPR020667">
    <property type="entry name" value="DNA_mismatch_repair_MutL"/>
</dbReference>
<dbReference type="InterPro" id="IPR020568">
    <property type="entry name" value="Ribosomal_Su5_D2-typ_SF"/>
</dbReference>
<keyword evidence="3 4" id="KW-0234">DNA repair</keyword>
<dbReference type="InterPro" id="IPR002099">
    <property type="entry name" value="MutL/Mlh/PMS"/>
</dbReference>
<dbReference type="SMART" id="SM01340">
    <property type="entry name" value="DNA_mis_repair"/>
    <property type="match status" value="1"/>
</dbReference>
<dbReference type="EMBL" id="CP042829">
    <property type="protein sequence ID" value="QFG04074.1"/>
    <property type="molecule type" value="Genomic_DNA"/>
</dbReference>
<dbReference type="Pfam" id="PF01119">
    <property type="entry name" value="DNA_mis_repair"/>
    <property type="match status" value="1"/>
</dbReference>
<proteinExistence type="inferred from homology"/>
<dbReference type="Proteomes" id="UP000326331">
    <property type="component" value="Chromosome"/>
</dbReference>
<comment type="similarity">
    <text evidence="1 4">Belongs to the DNA mismatch repair MutL/HexB family.</text>
</comment>
<dbReference type="InterPro" id="IPR014790">
    <property type="entry name" value="MutL_C"/>
</dbReference>
<evidence type="ECO:0000256" key="3">
    <source>
        <dbReference type="ARBA" id="ARBA00023204"/>
    </source>
</evidence>
<keyword evidence="8" id="KW-0378">Hydrolase</keyword>
<dbReference type="Gene3D" id="3.30.565.10">
    <property type="entry name" value="Histidine kinase-like ATPase, C-terminal domain"/>
    <property type="match status" value="1"/>
</dbReference>
<feature type="domain" description="MutL C-terminal dimerisation" evidence="6">
    <location>
        <begin position="423"/>
        <end position="564"/>
    </location>
</feature>
<gene>
    <name evidence="4 8" type="primary">mutL</name>
    <name evidence="8" type="ORF">Tbon_12550</name>
</gene>
<dbReference type="NCBIfam" id="TIGR00585">
    <property type="entry name" value="mutl"/>
    <property type="match status" value="1"/>
</dbReference>
<dbReference type="InterPro" id="IPR042120">
    <property type="entry name" value="MutL_C_dimsub"/>
</dbReference>
<dbReference type="GO" id="GO:0004519">
    <property type="term" value="F:endonuclease activity"/>
    <property type="evidence" value="ECO:0007669"/>
    <property type="project" value="UniProtKB-KW"/>
</dbReference>
<evidence type="ECO:0000256" key="4">
    <source>
        <dbReference type="HAMAP-Rule" id="MF_00149"/>
    </source>
</evidence>
<feature type="region of interest" description="Disordered" evidence="5">
    <location>
        <begin position="343"/>
        <end position="387"/>
    </location>
</feature>
<evidence type="ECO:0000313" key="9">
    <source>
        <dbReference type="Proteomes" id="UP000326331"/>
    </source>
</evidence>
<keyword evidence="9" id="KW-1185">Reference proteome</keyword>
<dbReference type="InterPro" id="IPR003594">
    <property type="entry name" value="HATPase_dom"/>
</dbReference>
<dbReference type="PANTHER" id="PTHR10073">
    <property type="entry name" value="DNA MISMATCH REPAIR PROTEIN MLH, PMS, MUTL"/>
    <property type="match status" value="1"/>
</dbReference>
<protein>
    <recommendedName>
        <fullName evidence="4">DNA mismatch repair protein MutL</fullName>
    </recommendedName>
</protein>
<evidence type="ECO:0000256" key="5">
    <source>
        <dbReference type="SAM" id="MobiDB-lite"/>
    </source>
</evidence>
<comment type="function">
    <text evidence="4">This protein is involved in the repair of mismatches in DNA. It is required for dam-dependent methyl-directed DNA mismatch repair. May act as a 'molecular matchmaker', a protein that promotes the formation of a stable complex between two or more DNA-binding proteins in an ATP-dependent manner without itself being part of a final effector complex.</text>
</comment>
<dbReference type="CDD" id="cd00782">
    <property type="entry name" value="MutL_Trans"/>
    <property type="match status" value="1"/>
</dbReference>
<accession>A0ABX6C5H2</accession>
<organism evidence="8 9">
    <name type="scientific">Tepidiforma bonchosmolovskayae</name>
    <dbReference type="NCBI Taxonomy" id="2601677"/>
    <lineage>
        <taxon>Bacteria</taxon>
        <taxon>Bacillati</taxon>
        <taxon>Chloroflexota</taxon>
        <taxon>Tepidiformia</taxon>
        <taxon>Tepidiformales</taxon>
        <taxon>Tepidiformaceae</taxon>
        <taxon>Tepidiforma</taxon>
    </lineage>
</organism>
<evidence type="ECO:0000256" key="1">
    <source>
        <dbReference type="ARBA" id="ARBA00006082"/>
    </source>
</evidence>
<feature type="domain" description="DNA mismatch repair protein S5" evidence="7">
    <location>
        <begin position="216"/>
        <end position="334"/>
    </location>
</feature>
<dbReference type="InterPro" id="IPR036890">
    <property type="entry name" value="HATPase_C_sf"/>
</dbReference>
<dbReference type="Gene3D" id="3.30.1370.100">
    <property type="entry name" value="MutL, C-terminal domain, regulatory subdomain"/>
    <property type="match status" value="1"/>
</dbReference>
<feature type="compositionally biased region" description="Low complexity" evidence="5">
    <location>
        <begin position="369"/>
        <end position="382"/>
    </location>
</feature>
<dbReference type="InterPro" id="IPR042121">
    <property type="entry name" value="MutL_C_regsub"/>
</dbReference>
<dbReference type="InterPro" id="IPR014762">
    <property type="entry name" value="DNA_mismatch_repair_CS"/>
</dbReference>
<dbReference type="Pfam" id="PF02518">
    <property type="entry name" value="HATPase_c"/>
    <property type="match status" value="1"/>
</dbReference>
<dbReference type="PANTHER" id="PTHR10073:SF12">
    <property type="entry name" value="DNA MISMATCH REPAIR PROTEIN MLH1"/>
    <property type="match status" value="1"/>
</dbReference>
<dbReference type="Gene3D" id="3.30.1540.20">
    <property type="entry name" value="MutL, C-terminal domain, dimerisation subdomain"/>
    <property type="match status" value="1"/>
</dbReference>
<evidence type="ECO:0000256" key="2">
    <source>
        <dbReference type="ARBA" id="ARBA00022763"/>
    </source>
</evidence>
<dbReference type="InterPro" id="IPR038973">
    <property type="entry name" value="MutL/Mlh/Pms-like"/>
</dbReference>
<evidence type="ECO:0000259" key="6">
    <source>
        <dbReference type="SMART" id="SM00853"/>
    </source>
</evidence>
<evidence type="ECO:0000313" key="8">
    <source>
        <dbReference type="EMBL" id="QFG04074.1"/>
    </source>
</evidence>
<dbReference type="Pfam" id="PF08676">
    <property type="entry name" value="MutL_C"/>
    <property type="match status" value="1"/>
</dbReference>
<name>A0ABX6C5H2_9CHLR</name>
<reference evidence="8 9" key="1">
    <citation type="submission" date="2019-08" db="EMBL/GenBank/DDBJ databases">
        <authorList>
            <person name="Toschakov S.V."/>
        </authorList>
    </citation>
    <scope>NUCLEOTIDE SEQUENCE [LARGE SCALE GENOMIC DNA]</scope>
    <source>
        <strain evidence="8 9">3753O</strain>
    </source>
</reference>
<dbReference type="SUPFAM" id="SSF55874">
    <property type="entry name" value="ATPase domain of HSP90 chaperone/DNA topoisomerase II/histidine kinase"/>
    <property type="match status" value="1"/>
</dbReference>
<keyword evidence="8" id="KW-0255">Endonuclease</keyword>
<sequence length="607" mass="64209">MTLSPPPAPAIRVLPPEVAARIAAGEVVERPVSVVRELLDNAIDAGATRISLAFDDGGLTRIEVSDDGRGIPPGDVELAFERHATSKIASVEDLHRVRTLGFRGEALPSIAAAADVEVLTRARGEPVGVFLALAEGRPVRRMARPAPEGTTITVRDLFARVPARRKFLGSPAAEARAIMTLAIHYALAYPSIAFQVVSNGRRMLTTSGDDDMRHAFAAIYGAEIARQVLDVDHREGEVSVTGLAAPPAIHRGNRGGISVFVNGRWVQSRPLLFAVVEAYQSQLPVGRFPLAAFHLRLPEDEVDVNVHPAKAEVRFRDERKVARALRHAVRAALEAAAPVTWVVPGHDPSAPPDRPPPGSTGVPAPAPATQPAAPRSAEPPAALRGPVPTQGVLAISRAMQPAVPPPAGTAAHSHRDVLPLLRVVGQLNATYIVAEGPDGMYLVDQHAAHERVVYDRLLAQRAAAGAPAVQPLLEPLLIETGAALAAVAAASEADLQALGLVLEPFGEGVLLLRQVPVGFRADDPVAAVVSVLEAIERDDRVPAGFGRAAATIACHSSVRAGMALSTEEMRRLLEDLAATATPRTCPHGRPTLVLLGTEAIERQFGRR</sequence>
<dbReference type="RefSeq" id="WP_158068016.1">
    <property type="nucleotide sequence ID" value="NZ_CP042829.1"/>
</dbReference>
<dbReference type="InterPro" id="IPR014721">
    <property type="entry name" value="Ribsml_uS5_D2-typ_fold_subgr"/>
</dbReference>
<keyword evidence="8" id="KW-0540">Nuclease</keyword>
<reference evidence="8 9" key="2">
    <citation type="submission" date="2019-10" db="EMBL/GenBank/DDBJ databases">
        <title>Thermopilla bonchosmolovskayae gen. nov., sp. nov., a moderately thermophilic Chloroflexi bacterium from a Chukotka hot spring (Arctic, Russia), representing a novel classis Thermopillaia, which include previously uncultivated lineage OLB14.</title>
        <authorList>
            <person name="Kochetkova T.V."/>
            <person name="Zayulina K.S."/>
            <person name="Zhigarkov V.S."/>
            <person name="Minaev N.V."/>
            <person name="Novikov A."/>
            <person name="Toshchakov S.V."/>
            <person name="Elcheninov A.G."/>
            <person name="Kublanov I.V."/>
        </authorList>
    </citation>
    <scope>NUCLEOTIDE SEQUENCE [LARGE SCALE GENOMIC DNA]</scope>
    <source>
        <strain evidence="8 9">3753O</strain>
    </source>
</reference>
<evidence type="ECO:0000259" key="7">
    <source>
        <dbReference type="SMART" id="SM01340"/>
    </source>
</evidence>
<keyword evidence="2 4" id="KW-0227">DNA damage</keyword>
<dbReference type="InterPro" id="IPR013507">
    <property type="entry name" value="DNA_mismatch_S5_2-like"/>
</dbReference>
<dbReference type="InterPro" id="IPR037198">
    <property type="entry name" value="MutL_C_sf"/>
</dbReference>
<feature type="compositionally biased region" description="Pro residues" evidence="5">
    <location>
        <begin position="349"/>
        <end position="368"/>
    </location>
</feature>
<dbReference type="CDD" id="cd16926">
    <property type="entry name" value="HATPase_MutL-MLH-PMS-like"/>
    <property type="match status" value="1"/>
</dbReference>
<dbReference type="HAMAP" id="MF_00149">
    <property type="entry name" value="DNA_mis_repair"/>
    <property type="match status" value="1"/>
</dbReference>
<dbReference type="Gene3D" id="3.30.230.10">
    <property type="match status" value="1"/>
</dbReference>
<dbReference type="SUPFAM" id="SSF118116">
    <property type="entry name" value="DNA mismatch repair protein MutL"/>
    <property type="match status" value="1"/>
</dbReference>
<dbReference type="SMART" id="SM00853">
    <property type="entry name" value="MutL_C"/>
    <property type="match status" value="1"/>
</dbReference>